<accession>A0ABU1XL36</accession>
<reference evidence="2 3" key="1">
    <citation type="submission" date="2023-07" db="EMBL/GenBank/DDBJ databases">
        <title>Sorghum-associated microbial communities from plants grown in Nebraska, USA.</title>
        <authorList>
            <person name="Schachtman D."/>
        </authorList>
    </citation>
    <scope>NUCLEOTIDE SEQUENCE [LARGE SCALE GENOMIC DNA]</scope>
    <source>
        <strain evidence="2 3">4272</strain>
    </source>
</reference>
<name>A0ABU1XL36_9NOCA</name>
<keyword evidence="3" id="KW-1185">Reference proteome</keyword>
<evidence type="ECO:0000313" key="3">
    <source>
        <dbReference type="Proteomes" id="UP001251217"/>
    </source>
</evidence>
<keyword evidence="1" id="KW-0472">Membrane</keyword>
<keyword evidence="1" id="KW-0812">Transmembrane</keyword>
<organism evidence="2 3">
    <name type="scientific">Nocardia kruczakiae</name>
    <dbReference type="NCBI Taxonomy" id="261477"/>
    <lineage>
        <taxon>Bacteria</taxon>
        <taxon>Bacillati</taxon>
        <taxon>Actinomycetota</taxon>
        <taxon>Actinomycetes</taxon>
        <taxon>Mycobacteriales</taxon>
        <taxon>Nocardiaceae</taxon>
        <taxon>Nocardia</taxon>
    </lineage>
</organism>
<gene>
    <name evidence="2" type="ORF">J2W56_005037</name>
</gene>
<protein>
    <submittedName>
        <fullName evidence="2">Uncharacterized protein</fullName>
    </submittedName>
</protein>
<feature type="transmembrane region" description="Helical" evidence="1">
    <location>
        <begin position="30"/>
        <end position="51"/>
    </location>
</feature>
<evidence type="ECO:0000256" key="1">
    <source>
        <dbReference type="SAM" id="Phobius"/>
    </source>
</evidence>
<proteinExistence type="predicted"/>
<dbReference type="Proteomes" id="UP001251217">
    <property type="component" value="Unassembled WGS sequence"/>
</dbReference>
<dbReference type="EMBL" id="JAVDWW010000008">
    <property type="protein sequence ID" value="MDR7171278.1"/>
    <property type="molecule type" value="Genomic_DNA"/>
</dbReference>
<evidence type="ECO:0000313" key="2">
    <source>
        <dbReference type="EMBL" id="MDR7171278.1"/>
    </source>
</evidence>
<comment type="caution">
    <text evidence="2">The sequence shown here is derived from an EMBL/GenBank/DDBJ whole genome shotgun (WGS) entry which is preliminary data.</text>
</comment>
<keyword evidence="1" id="KW-1133">Transmembrane helix</keyword>
<sequence>MRHKGDKIVTGREAGQMTYASTAMRRSTRLVTQLLITAIAIAATVLFTYALQHSVSTGPAHSGHTSPPTSTSP</sequence>